<feature type="transmembrane region" description="Helical" evidence="7">
    <location>
        <begin position="312"/>
        <end position="334"/>
    </location>
</feature>
<evidence type="ECO:0000256" key="6">
    <source>
        <dbReference type="ARBA" id="ARBA00023136"/>
    </source>
</evidence>
<evidence type="ECO:0000313" key="9">
    <source>
        <dbReference type="EMBL" id="MBU3853564.1"/>
    </source>
</evidence>
<dbReference type="InterPro" id="IPR004680">
    <property type="entry name" value="Cit_transptr-like_dom"/>
</dbReference>
<comment type="caution">
    <text evidence="9">The sequence shown here is derived from an EMBL/GenBank/DDBJ whole genome shotgun (WGS) entry which is preliminary data.</text>
</comment>
<keyword evidence="2" id="KW-0813">Transport</keyword>
<feature type="transmembrane region" description="Helical" evidence="7">
    <location>
        <begin position="175"/>
        <end position="195"/>
    </location>
</feature>
<proteinExistence type="predicted"/>
<dbReference type="InterPro" id="IPR006037">
    <property type="entry name" value="RCK_C"/>
</dbReference>
<evidence type="ECO:0000256" key="1">
    <source>
        <dbReference type="ARBA" id="ARBA00004141"/>
    </source>
</evidence>
<dbReference type="PANTHER" id="PTHR43652:SF2">
    <property type="entry name" value="BASIC AMINO ACID ANTIPORTER YFCC-RELATED"/>
    <property type="match status" value="1"/>
</dbReference>
<dbReference type="AlphaFoldDB" id="A0A9E2P137"/>
<dbReference type="PROSITE" id="PS51202">
    <property type="entry name" value="RCK_C"/>
    <property type="match status" value="1"/>
</dbReference>
<feature type="transmembrane region" description="Helical" evidence="7">
    <location>
        <begin position="134"/>
        <end position="155"/>
    </location>
</feature>
<evidence type="ECO:0000256" key="7">
    <source>
        <dbReference type="SAM" id="Phobius"/>
    </source>
</evidence>
<evidence type="ECO:0000256" key="3">
    <source>
        <dbReference type="ARBA" id="ARBA00022692"/>
    </source>
</evidence>
<reference evidence="9" key="1">
    <citation type="journal article" date="2021" name="PeerJ">
        <title>Extensive microbial diversity within the chicken gut microbiome revealed by metagenomics and culture.</title>
        <authorList>
            <person name="Gilroy R."/>
            <person name="Ravi A."/>
            <person name="Getino M."/>
            <person name="Pursley I."/>
            <person name="Horton D.L."/>
            <person name="Alikhan N.F."/>
            <person name="Baker D."/>
            <person name="Gharbi K."/>
            <person name="Hall N."/>
            <person name="Watson M."/>
            <person name="Adriaenssens E.M."/>
            <person name="Foster-Nyarko E."/>
            <person name="Jarju S."/>
            <person name="Secka A."/>
            <person name="Antonio M."/>
            <person name="Oren A."/>
            <person name="Chaudhuri R.R."/>
            <person name="La Ragione R."/>
            <person name="Hildebrand F."/>
            <person name="Pallen M.J."/>
        </authorList>
    </citation>
    <scope>NUCLEOTIDE SEQUENCE</scope>
    <source>
        <strain evidence="9">G3-2149</strain>
    </source>
</reference>
<dbReference type="Proteomes" id="UP000823865">
    <property type="component" value="Unassembled WGS sequence"/>
</dbReference>
<dbReference type="PROSITE" id="PS01271">
    <property type="entry name" value="NA_SULFATE"/>
    <property type="match status" value="1"/>
</dbReference>
<evidence type="ECO:0000256" key="5">
    <source>
        <dbReference type="ARBA" id="ARBA00022989"/>
    </source>
</evidence>
<keyword evidence="4" id="KW-0677">Repeat</keyword>
<name>A0A9E2P137_9BACT</name>
<dbReference type="GO" id="GO:0006813">
    <property type="term" value="P:potassium ion transport"/>
    <property type="evidence" value="ECO:0007669"/>
    <property type="project" value="InterPro"/>
</dbReference>
<feature type="transmembrane region" description="Helical" evidence="7">
    <location>
        <begin position="369"/>
        <end position="388"/>
    </location>
</feature>
<feature type="transmembrane region" description="Helical" evidence="7">
    <location>
        <begin position="432"/>
        <end position="449"/>
    </location>
</feature>
<evidence type="ECO:0000313" key="10">
    <source>
        <dbReference type="Proteomes" id="UP000823865"/>
    </source>
</evidence>
<sequence>MNFEIIFVLLCLVAMIVALINDRMRPGMVLFSVVVLFLCTGIISPKECLEGFSNKGMITVALLFLVSEGIRKSGVLEQFIYRLLPKEKCSVAKGNMHMLPVIAFISAFLNNTPVVVIFAPIIKNWARRTGLSATKFLIPLSYATILGGMCTLIGTSTNLVVDGMIQEAGYEGFTIFELGKIGVIITVIGIVYLVLFSKKLLPEVNAKDEELEDLTAESNVVCVEAVIGARFPGNGKTLKEFDFPRHYGATVRSLHRNGVRLEGDWMNIRLCENDTLVLETDDKFIPTWGDSRVFLMLSVMDADMQMERKKRYFAMILLLFMIVGATVGELPFVANLFPGVKLDMFFFACITTVIMAWTKMFSPKNYTKYISWDVLITIACAFAISKAMENSGFASFIANQIIGLTDSLGPHALLAIIFLITNLCTELITNNAAAALAFPIALAVSRQLGVDPTPFFVVICIAASASFSTPIGYQTNLIVQGIGGYKFTDFVRIGLPLNIIVFILSILLIPMFWNF</sequence>
<feature type="transmembrane region" description="Helical" evidence="7">
    <location>
        <begin position="455"/>
        <end position="473"/>
    </location>
</feature>
<feature type="transmembrane region" description="Helical" evidence="7">
    <location>
        <begin position="340"/>
        <end position="357"/>
    </location>
</feature>
<dbReference type="SUPFAM" id="SSF116726">
    <property type="entry name" value="TrkA C-terminal domain-like"/>
    <property type="match status" value="1"/>
</dbReference>
<dbReference type="GO" id="GO:0005886">
    <property type="term" value="C:plasma membrane"/>
    <property type="evidence" value="ECO:0007669"/>
    <property type="project" value="TreeGrafter"/>
</dbReference>
<evidence type="ECO:0000259" key="8">
    <source>
        <dbReference type="PROSITE" id="PS51202"/>
    </source>
</evidence>
<evidence type="ECO:0000256" key="2">
    <source>
        <dbReference type="ARBA" id="ARBA00022448"/>
    </source>
</evidence>
<dbReference type="EMBL" id="JAHLFU010000148">
    <property type="protein sequence ID" value="MBU3853564.1"/>
    <property type="molecule type" value="Genomic_DNA"/>
</dbReference>
<dbReference type="InterPro" id="IPR036721">
    <property type="entry name" value="RCK_C_sf"/>
</dbReference>
<reference evidence="9" key="2">
    <citation type="submission" date="2021-04" db="EMBL/GenBank/DDBJ databases">
        <authorList>
            <person name="Gilroy R."/>
        </authorList>
    </citation>
    <scope>NUCLEOTIDE SEQUENCE</scope>
    <source>
        <strain evidence="9">G3-2149</strain>
    </source>
</reference>
<dbReference type="Gene3D" id="3.30.70.1450">
    <property type="entry name" value="Regulator of K+ conductance, C-terminal domain"/>
    <property type="match status" value="1"/>
</dbReference>
<gene>
    <name evidence="9" type="ORF">H9789_07090</name>
</gene>
<feature type="domain" description="RCK C-terminal" evidence="8">
    <location>
        <begin position="209"/>
        <end position="294"/>
    </location>
</feature>
<organism evidence="9 10">
    <name type="scientific">Candidatus Paraprevotella stercoravium</name>
    <dbReference type="NCBI Taxonomy" id="2838725"/>
    <lineage>
        <taxon>Bacteria</taxon>
        <taxon>Pseudomonadati</taxon>
        <taxon>Bacteroidota</taxon>
        <taxon>Bacteroidia</taxon>
        <taxon>Bacteroidales</taxon>
        <taxon>Prevotellaceae</taxon>
        <taxon>Paraprevotella</taxon>
    </lineage>
</organism>
<dbReference type="InterPro" id="IPR051679">
    <property type="entry name" value="DASS-Related_Transporters"/>
</dbReference>
<dbReference type="Pfam" id="PF03600">
    <property type="entry name" value="CitMHS"/>
    <property type="match status" value="2"/>
</dbReference>
<feature type="transmembrane region" description="Helical" evidence="7">
    <location>
        <begin position="408"/>
        <end position="425"/>
    </location>
</feature>
<keyword evidence="3 7" id="KW-0812">Transmembrane</keyword>
<feature type="transmembrane region" description="Helical" evidence="7">
    <location>
        <begin position="28"/>
        <end position="45"/>
    </location>
</feature>
<dbReference type="GO" id="GO:0008324">
    <property type="term" value="F:monoatomic cation transmembrane transporter activity"/>
    <property type="evidence" value="ECO:0007669"/>
    <property type="project" value="InterPro"/>
</dbReference>
<feature type="transmembrane region" description="Helical" evidence="7">
    <location>
        <begin position="101"/>
        <end position="122"/>
    </location>
</feature>
<accession>A0A9E2P137</accession>
<keyword evidence="6 7" id="KW-0472">Membrane</keyword>
<comment type="subcellular location">
    <subcellularLocation>
        <location evidence="1">Membrane</location>
        <topology evidence="1">Multi-pass membrane protein</topology>
    </subcellularLocation>
</comment>
<evidence type="ECO:0000256" key="4">
    <source>
        <dbReference type="ARBA" id="ARBA00022737"/>
    </source>
</evidence>
<dbReference type="InterPro" id="IPR031312">
    <property type="entry name" value="Na/sul_symport_CS"/>
</dbReference>
<dbReference type="PANTHER" id="PTHR43652">
    <property type="entry name" value="BASIC AMINO ACID ANTIPORTER YFCC-RELATED"/>
    <property type="match status" value="1"/>
</dbReference>
<protein>
    <submittedName>
        <fullName evidence="9">Anion permease</fullName>
    </submittedName>
</protein>
<feature type="transmembrane region" description="Helical" evidence="7">
    <location>
        <begin position="493"/>
        <end position="513"/>
    </location>
</feature>
<keyword evidence="5 7" id="KW-1133">Transmembrane helix</keyword>